<proteinExistence type="predicted"/>
<evidence type="ECO:0000256" key="1">
    <source>
        <dbReference type="ARBA" id="ARBA00000085"/>
    </source>
</evidence>
<dbReference type="SUPFAM" id="SSF55874">
    <property type="entry name" value="ATPase domain of HSP90 chaperone/DNA topoisomerase II/histidine kinase"/>
    <property type="match status" value="1"/>
</dbReference>
<keyword evidence="8" id="KW-1133">Transmembrane helix</keyword>
<feature type="domain" description="Histidine kinase" evidence="9">
    <location>
        <begin position="230"/>
        <end position="455"/>
    </location>
</feature>
<keyword evidence="8" id="KW-0812">Transmembrane</keyword>
<evidence type="ECO:0000256" key="7">
    <source>
        <dbReference type="ARBA" id="ARBA00023012"/>
    </source>
</evidence>
<evidence type="ECO:0000313" key="10">
    <source>
        <dbReference type="EMBL" id="QNF31592.1"/>
    </source>
</evidence>
<dbReference type="GO" id="GO:0000160">
    <property type="term" value="P:phosphorelay signal transduction system"/>
    <property type="evidence" value="ECO:0007669"/>
    <property type="project" value="UniProtKB-KW"/>
</dbReference>
<dbReference type="InterPro" id="IPR003594">
    <property type="entry name" value="HATPase_dom"/>
</dbReference>
<evidence type="ECO:0000259" key="9">
    <source>
        <dbReference type="PROSITE" id="PS50109"/>
    </source>
</evidence>
<dbReference type="KEGG" id="aswu:HUW51_02200"/>
<keyword evidence="8" id="KW-0472">Membrane</keyword>
<gene>
    <name evidence="10" type="ORF">HUW51_02200</name>
</gene>
<reference evidence="10 11" key="1">
    <citation type="journal article" date="2018" name="Int. J. Syst. Evol. Microbiol.">
        <title>Adhaeribacter swui sp. nov., isolated from wet mud.</title>
        <authorList>
            <person name="Kim D.U."/>
            <person name="Kim K.W."/>
            <person name="Kang M.S."/>
            <person name="Kim J.Y."/>
            <person name="Jang J.H."/>
            <person name="Kim M.K."/>
        </authorList>
    </citation>
    <scope>NUCLEOTIDE SEQUENCE [LARGE SCALE GENOMIC DNA]</scope>
    <source>
        <strain evidence="10 11">KCTC 52873</strain>
    </source>
</reference>
<sequence length="455" mass="51868">MVYNNFRARLLLKIAKLVFTICLLAFVVIYQQWYVSGFCLALVIAAQFYFLVEYVEQTNRELTRFFSAIRYSDFTQRFAPEGKNPTFKLLYHEFNEVIEAFQRIKADKEANHLYLQTIVEHMSIGILIFNAAGEVKLLNKAGKELLRTPYLKSIKALERISLELLTTLYTLETGDSKLVSISREDGSVSLALRATQLQLQGELLKIISLQNIRSEMEEQELEAWQKLIRVLSHEIMNSITPVVSLASSIHDLVAQDLITQTAGGHLAVDEEVMSDVQTGLLTIEKRSEGLLHFVHDYRRLARVPKPNLKPVKVKTLFEQLDTLMRTEMGFHQVEFSLYVPKEDMEISADAELISQVLINLVKNAMEACSGCENPRVEIYAYYDAMENNRVRIEVKDNGPGIPEEIIDKIFIPFYTTKKEGSGIGLSLSRQIMRLHRGTLRVSSSAGKQTVFSLLF</sequence>
<dbReference type="Proteomes" id="UP000515237">
    <property type="component" value="Chromosome"/>
</dbReference>
<organism evidence="10 11">
    <name type="scientific">Adhaeribacter swui</name>
    <dbReference type="NCBI Taxonomy" id="2086471"/>
    <lineage>
        <taxon>Bacteria</taxon>
        <taxon>Pseudomonadati</taxon>
        <taxon>Bacteroidota</taxon>
        <taxon>Cytophagia</taxon>
        <taxon>Cytophagales</taxon>
        <taxon>Hymenobacteraceae</taxon>
        <taxon>Adhaeribacter</taxon>
    </lineage>
</organism>
<evidence type="ECO:0000256" key="3">
    <source>
        <dbReference type="ARBA" id="ARBA00022679"/>
    </source>
</evidence>
<dbReference type="GO" id="GO:0005524">
    <property type="term" value="F:ATP binding"/>
    <property type="evidence" value="ECO:0007669"/>
    <property type="project" value="UniProtKB-KW"/>
</dbReference>
<dbReference type="RefSeq" id="WP_185272369.1">
    <property type="nucleotide sequence ID" value="NZ_CP055156.1"/>
</dbReference>
<dbReference type="EC" id="2.7.13.3" evidence="2"/>
<dbReference type="AlphaFoldDB" id="A0A7G7G358"/>
<evidence type="ECO:0000256" key="5">
    <source>
        <dbReference type="ARBA" id="ARBA00022777"/>
    </source>
</evidence>
<evidence type="ECO:0000256" key="8">
    <source>
        <dbReference type="SAM" id="Phobius"/>
    </source>
</evidence>
<dbReference type="EMBL" id="CP055156">
    <property type="protein sequence ID" value="QNF31592.1"/>
    <property type="molecule type" value="Genomic_DNA"/>
</dbReference>
<dbReference type="InterPro" id="IPR036890">
    <property type="entry name" value="HATPase_C_sf"/>
</dbReference>
<dbReference type="Pfam" id="PF02518">
    <property type="entry name" value="HATPase_c"/>
    <property type="match status" value="1"/>
</dbReference>
<dbReference type="PANTHER" id="PTHR43065:SF46">
    <property type="entry name" value="C4-DICARBOXYLATE TRANSPORT SENSOR PROTEIN DCTB"/>
    <property type="match status" value="1"/>
</dbReference>
<keyword evidence="5" id="KW-0418">Kinase</keyword>
<keyword evidence="6" id="KW-0067">ATP-binding</keyword>
<keyword evidence="3" id="KW-0808">Transferase</keyword>
<dbReference type="PROSITE" id="PS50109">
    <property type="entry name" value="HIS_KIN"/>
    <property type="match status" value="1"/>
</dbReference>
<accession>A0A7G7G358</accession>
<keyword evidence="11" id="KW-1185">Reference proteome</keyword>
<keyword evidence="7" id="KW-0902">Two-component regulatory system</keyword>
<dbReference type="SMART" id="SM00387">
    <property type="entry name" value="HATPase_c"/>
    <property type="match status" value="1"/>
</dbReference>
<evidence type="ECO:0000256" key="4">
    <source>
        <dbReference type="ARBA" id="ARBA00022741"/>
    </source>
</evidence>
<dbReference type="InterPro" id="IPR005467">
    <property type="entry name" value="His_kinase_dom"/>
</dbReference>
<keyword evidence="4" id="KW-0547">Nucleotide-binding</keyword>
<dbReference type="PANTHER" id="PTHR43065">
    <property type="entry name" value="SENSOR HISTIDINE KINASE"/>
    <property type="match status" value="1"/>
</dbReference>
<dbReference type="InterPro" id="IPR004358">
    <property type="entry name" value="Sig_transdc_His_kin-like_C"/>
</dbReference>
<dbReference type="PRINTS" id="PR00344">
    <property type="entry name" value="BCTRLSENSOR"/>
</dbReference>
<dbReference type="GO" id="GO:0004673">
    <property type="term" value="F:protein histidine kinase activity"/>
    <property type="evidence" value="ECO:0007669"/>
    <property type="project" value="UniProtKB-EC"/>
</dbReference>
<comment type="catalytic activity">
    <reaction evidence="1">
        <text>ATP + protein L-histidine = ADP + protein N-phospho-L-histidine.</text>
        <dbReference type="EC" id="2.7.13.3"/>
    </reaction>
</comment>
<feature type="transmembrane region" description="Helical" evidence="8">
    <location>
        <begin position="10"/>
        <end position="29"/>
    </location>
</feature>
<dbReference type="CDD" id="cd00075">
    <property type="entry name" value="HATPase"/>
    <property type="match status" value="1"/>
</dbReference>
<name>A0A7G7G358_9BACT</name>
<protein>
    <recommendedName>
        <fullName evidence="2">histidine kinase</fullName>
        <ecNumber evidence="2">2.7.13.3</ecNumber>
    </recommendedName>
</protein>
<evidence type="ECO:0000313" key="11">
    <source>
        <dbReference type="Proteomes" id="UP000515237"/>
    </source>
</evidence>
<dbReference type="Gene3D" id="3.30.565.10">
    <property type="entry name" value="Histidine kinase-like ATPase, C-terminal domain"/>
    <property type="match status" value="1"/>
</dbReference>
<evidence type="ECO:0000256" key="2">
    <source>
        <dbReference type="ARBA" id="ARBA00012438"/>
    </source>
</evidence>
<evidence type="ECO:0000256" key="6">
    <source>
        <dbReference type="ARBA" id="ARBA00022840"/>
    </source>
</evidence>